<feature type="domain" description="ABC-three component systems C-terminal" evidence="1">
    <location>
        <begin position="176"/>
        <end position="313"/>
    </location>
</feature>
<reference evidence="4" key="1">
    <citation type="submission" date="2017-02" db="EMBL/GenBank/DDBJ databases">
        <authorList>
            <person name="Daims H."/>
        </authorList>
    </citation>
    <scope>NUCLEOTIDE SEQUENCE [LARGE SCALE GENOMIC DNA]</scope>
</reference>
<dbReference type="OrthoDB" id="9052589at2"/>
<evidence type="ECO:0000259" key="1">
    <source>
        <dbReference type="Pfam" id="PF20275"/>
    </source>
</evidence>
<feature type="domain" description="SMEK" evidence="2">
    <location>
        <begin position="9"/>
        <end position="145"/>
    </location>
</feature>
<dbReference type="Pfam" id="PF21941">
    <property type="entry name" value="SMEK_N"/>
    <property type="match status" value="1"/>
</dbReference>
<dbReference type="Pfam" id="PF20275">
    <property type="entry name" value="CTD10"/>
    <property type="match status" value="1"/>
</dbReference>
<evidence type="ECO:0000313" key="3">
    <source>
        <dbReference type="EMBL" id="SJM94351.1"/>
    </source>
</evidence>
<evidence type="ECO:0008006" key="5">
    <source>
        <dbReference type="Google" id="ProtNLM"/>
    </source>
</evidence>
<dbReference type="Proteomes" id="UP000195667">
    <property type="component" value="Unassembled WGS sequence"/>
</dbReference>
<protein>
    <recommendedName>
        <fullName evidence="5">SMEK domain-containing protein</fullName>
    </recommendedName>
</protein>
<name>A0A1R4HE95_9GAMM</name>
<dbReference type="EMBL" id="FUKI01000130">
    <property type="protein sequence ID" value="SJM94351.1"/>
    <property type="molecule type" value="Genomic_DNA"/>
</dbReference>
<proteinExistence type="predicted"/>
<dbReference type="InterPro" id="IPR047740">
    <property type="entry name" value="SMEK_dom"/>
</dbReference>
<evidence type="ECO:0000259" key="2">
    <source>
        <dbReference type="Pfam" id="PF21941"/>
    </source>
</evidence>
<organism evidence="3 4">
    <name type="scientific">Crenothrix polyspora</name>
    <dbReference type="NCBI Taxonomy" id="360316"/>
    <lineage>
        <taxon>Bacteria</taxon>
        <taxon>Pseudomonadati</taxon>
        <taxon>Pseudomonadota</taxon>
        <taxon>Gammaproteobacteria</taxon>
        <taxon>Methylococcales</taxon>
        <taxon>Crenotrichaceae</taxon>
        <taxon>Crenothrix</taxon>
    </lineage>
</organism>
<dbReference type="AlphaFoldDB" id="A0A1R4HE95"/>
<accession>A0A1R4HE95</accession>
<dbReference type="RefSeq" id="WP_087144267.1">
    <property type="nucleotide sequence ID" value="NZ_FUKI01000130.1"/>
</dbReference>
<evidence type="ECO:0000313" key="4">
    <source>
        <dbReference type="Proteomes" id="UP000195667"/>
    </source>
</evidence>
<sequence length="323" mass="36884">MNRSPYFNYIEEKLSTLATRIELRGGLNILDLNIHAESFYTHFFNLLFGWKLINLNAKQHNVAGADLIDSENKIIVQVSATATKQKIESAFNKKNISNYPDYSFKFIFIAKNAGDLRTKTFANPYNLTFDPAADIFDVSALLQSILVMEIEQQKLIYDFLKKELKSEADPEKVETNLATIIKILSKEKWSPDVLSFETLAFDPEEKISYNQLGTAARLLIEDHKIYYYRIEKIYSDYDKQGANKSISILNGIRKEYINLVDTVSANQCFLAVIEKVKERIHTSANYTPIADEELDLCVQILVVDAFIRCKIFKNPSGDSNANS</sequence>
<gene>
    <name evidence="3" type="ORF">CRENPOLYSF1_530035</name>
</gene>
<dbReference type="NCBIfam" id="NF033859">
    <property type="entry name" value="SMEK_N"/>
    <property type="match status" value="1"/>
</dbReference>
<dbReference type="InterPro" id="IPR046919">
    <property type="entry name" value="ABC-3C_CTD10"/>
</dbReference>
<keyword evidence="4" id="KW-1185">Reference proteome</keyword>